<keyword evidence="4 7" id="KW-0503">Monooxygenase</keyword>
<dbReference type="Pfam" id="PF00296">
    <property type="entry name" value="Bac_luciferase"/>
    <property type="match status" value="1"/>
</dbReference>
<dbReference type="GO" id="GO:0004497">
    <property type="term" value="F:monooxygenase activity"/>
    <property type="evidence" value="ECO:0007669"/>
    <property type="project" value="UniProtKB-KW"/>
</dbReference>
<evidence type="ECO:0000313" key="8">
    <source>
        <dbReference type="Proteomes" id="UP001551695"/>
    </source>
</evidence>
<keyword evidence="3 7" id="KW-0560">Oxidoreductase</keyword>
<evidence type="ECO:0000259" key="6">
    <source>
        <dbReference type="Pfam" id="PF00296"/>
    </source>
</evidence>
<dbReference type="EMBL" id="JBFAKC010000004">
    <property type="protein sequence ID" value="MEV0708005.1"/>
    <property type="molecule type" value="Genomic_DNA"/>
</dbReference>
<dbReference type="SUPFAM" id="SSF51679">
    <property type="entry name" value="Bacterial luciferase-like"/>
    <property type="match status" value="1"/>
</dbReference>
<dbReference type="EC" id="1.14.-.-" evidence="7"/>
<dbReference type="PANTHER" id="PTHR30011">
    <property type="entry name" value="ALKANESULFONATE MONOOXYGENASE-RELATED"/>
    <property type="match status" value="1"/>
</dbReference>
<dbReference type="InterPro" id="IPR011251">
    <property type="entry name" value="Luciferase-like_dom"/>
</dbReference>
<dbReference type="PIRSF" id="PIRSF000337">
    <property type="entry name" value="NTA_MOA"/>
    <property type="match status" value="1"/>
</dbReference>
<keyword evidence="2" id="KW-0288">FMN</keyword>
<evidence type="ECO:0000256" key="1">
    <source>
        <dbReference type="ARBA" id="ARBA00022630"/>
    </source>
</evidence>
<dbReference type="InterPro" id="IPR051260">
    <property type="entry name" value="Diverse_substr_monoxygenases"/>
</dbReference>
<proteinExistence type="inferred from homology"/>
<gene>
    <name evidence="7" type="ORF">AB0I48_10605</name>
</gene>
<accession>A0ABV3FRS9</accession>
<dbReference type="NCBIfam" id="TIGR03860">
    <property type="entry name" value="FMN_nitrolo"/>
    <property type="match status" value="1"/>
</dbReference>
<protein>
    <submittedName>
        <fullName evidence="7">NtaA/DmoA family FMN-dependent monooxygenase</fullName>
        <ecNumber evidence="7">1.14.-.-</ecNumber>
    </submittedName>
</protein>
<dbReference type="RefSeq" id="WP_355088604.1">
    <property type="nucleotide sequence ID" value="NZ_JBEXKW010000046.1"/>
</dbReference>
<dbReference type="PANTHER" id="PTHR30011:SF16">
    <property type="entry name" value="C2H2 FINGER DOMAIN TRANSCRIPTION FACTOR (EUROFUNG)-RELATED"/>
    <property type="match status" value="1"/>
</dbReference>
<evidence type="ECO:0000256" key="2">
    <source>
        <dbReference type="ARBA" id="ARBA00022643"/>
    </source>
</evidence>
<feature type="domain" description="Luciferase-like" evidence="6">
    <location>
        <begin position="27"/>
        <end position="300"/>
    </location>
</feature>
<comment type="caution">
    <text evidence="7">The sequence shown here is derived from an EMBL/GenBank/DDBJ whole genome shotgun (WGS) entry which is preliminary data.</text>
</comment>
<dbReference type="Gene3D" id="3.20.20.30">
    <property type="entry name" value="Luciferase-like domain"/>
    <property type="match status" value="1"/>
</dbReference>
<dbReference type="Proteomes" id="UP001551695">
    <property type="component" value="Unassembled WGS sequence"/>
</dbReference>
<name>A0ABV3FRS9_9NOCA</name>
<comment type="similarity">
    <text evidence="5">Belongs to the NtaA/SnaA/DszA monooxygenase family.</text>
</comment>
<organism evidence="7 8">
    <name type="scientific">Nocardia aurea</name>
    <dbReference type="NCBI Taxonomy" id="2144174"/>
    <lineage>
        <taxon>Bacteria</taxon>
        <taxon>Bacillati</taxon>
        <taxon>Actinomycetota</taxon>
        <taxon>Actinomycetes</taxon>
        <taxon>Mycobacteriales</taxon>
        <taxon>Nocardiaceae</taxon>
        <taxon>Nocardia</taxon>
    </lineage>
</organism>
<evidence type="ECO:0000256" key="3">
    <source>
        <dbReference type="ARBA" id="ARBA00023002"/>
    </source>
</evidence>
<evidence type="ECO:0000256" key="5">
    <source>
        <dbReference type="ARBA" id="ARBA00033748"/>
    </source>
</evidence>
<keyword evidence="1" id="KW-0285">Flavoprotein</keyword>
<reference evidence="7 8" key="1">
    <citation type="submission" date="2024-06" db="EMBL/GenBank/DDBJ databases">
        <title>The Natural Products Discovery Center: Release of the First 8490 Sequenced Strains for Exploring Actinobacteria Biosynthetic Diversity.</title>
        <authorList>
            <person name="Kalkreuter E."/>
            <person name="Kautsar S.A."/>
            <person name="Yang D."/>
            <person name="Bader C.D."/>
            <person name="Teijaro C.N."/>
            <person name="Fluegel L."/>
            <person name="Davis C.M."/>
            <person name="Simpson J.R."/>
            <person name="Lauterbach L."/>
            <person name="Steele A.D."/>
            <person name="Gui C."/>
            <person name="Meng S."/>
            <person name="Li G."/>
            <person name="Viehrig K."/>
            <person name="Ye F."/>
            <person name="Su P."/>
            <person name="Kiefer A.F."/>
            <person name="Nichols A."/>
            <person name="Cepeda A.J."/>
            <person name="Yan W."/>
            <person name="Fan B."/>
            <person name="Jiang Y."/>
            <person name="Adhikari A."/>
            <person name="Zheng C.-J."/>
            <person name="Schuster L."/>
            <person name="Cowan T.M."/>
            <person name="Smanski M.J."/>
            <person name="Chevrette M.G."/>
            <person name="De Carvalho L.P.S."/>
            <person name="Shen B."/>
        </authorList>
    </citation>
    <scope>NUCLEOTIDE SEQUENCE [LARGE SCALE GENOMIC DNA]</scope>
    <source>
        <strain evidence="7 8">NPDC050403</strain>
    </source>
</reference>
<evidence type="ECO:0000313" key="7">
    <source>
        <dbReference type="EMBL" id="MEV0708005.1"/>
    </source>
</evidence>
<sequence>MSTSERRQLKIGYSIWPTGHHRTAWRLPEAVNSGTTDAALLAKSIRTAERGLFDYFFIGNSVKSDPHSTRANGNETFKIEGYTLAGYAAAITERIGVVVTINATYSDPYNTARAIASLDHLTHGRAGLNVITGVAGSHEAAANFSRSAHPDTEDKYDWADEFTDVVYALLGSWEPDWLLDDRATGRFLDPAKGHRIDHEGKFFSVRGPLNVPPPPQGRIPLIHAGTSERSFEYGARYADIRFSPYRGPEWNRRYYDDIKGRLAAHGRDPEHQFILPGFTFFVADTTREARAKYREIQRFTTDEYLPHAVSDFVGIDLSSVKPTERVLDVIDPSALRPTLTGADDLAAAGNTWTIDRYTGNKLWAVELALEAYGGDEAVTFRDLFNYIANFPGNQAPVVGGGREVADWIEQRFEDREIDGVKVFPPYSEYPLEAFVDLVVPELQRRGIFRTEYTTSTLRDHLGLPAAP</sequence>
<keyword evidence="8" id="KW-1185">Reference proteome</keyword>
<evidence type="ECO:0000256" key="4">
    <source>
        <dbReference type="ARBA" id="ARBA00023033"/>
    </source>
</evidence>
<dbReference type="InterPro" id="IPR036661">
    <property type="entry name" value="Luciferase-like_sf"/>
</dbReference>
<dbReference type="InterPro" id="IPR016215">
    <property type="entry name" value="NTA_MOA"/>
</dbReference>